<name>A0A4V3A9K8_9PROT</name>
<reference evidence="2 3" key="1">
    <citation type="journal article" date="2016" name="J. Microbiol.">
        <title>Dankookia rubra gen. nov., sp. nov., an alphaproteobacterium isolated from sediment of a shallow stream.</title>
        <authorList>
            <person name="Kim W.H."/>
            <person name="Kim D.H."/>
            <person name="Kang K."/>
            <person name="Ahn T.Y."/>
        </authorList>
    </citation>
    <scope>NUCLEOTIDE SEQUENCE [LARGE SCALE GENOMIC DNA]</scope>
    <source>
        <strain evidence="2 3">JCM30602</strain>
    </source>
</reference>
<dbReference type="Gene3D" id="3.40.50.1820">
    <property type="entry name" value="alpha/beta hydrolase"/>
    <property type="match status" value="1"/>
</dbReference>
<dbReference type="NCBIfam" id="TIGR01849">
    <property type="entry name" value="PHB_depoly_PhaZ"/>
    <property type="match status" value="1"/>
</dbReference>
<protein>
    <submittedName>
        <fullName evidence="2">Polyhydroxyalkanoate depolymerase</fullName>
    </submittedName>
</protein>
<comment type="caution">
    <text evidence="2">The sequence shown here is derived from an EMBL/GenBank/DDBJ whole genome shotgun (WGS) entry which is preliminary data.</text>
</comment>
<evidence type="ECO:0000313" key="2">
    <source>
        <dbReference type="EMBL" id="TDH59615.1"/>
    </source>
</evidence>
<dbReference type="EMBL" id="SMSJ01000059">
    <property type="protein sequence ID" value="TDH59615.1"/>
    <property type="molecule type" value="Genomic_DNA"/>
</dbReference>
<dbReference type="InterPro" id="IPR029058">
    <property type="entry name" value="AB_hydrolase_fold"/>
</dbReference>
<keyword evidence="3" id="KW-1185">Reference proteome</keyword>
<dbReference type="InterPro" id="IPR010915">
    <property type="entry name" value="PHB_depoly_PhaZ"/>
</dbReference>
<dbReference type="InterPro" id="IPR051321">
    <property type="entry name" value="PHA/PHB_synthase"/>
</dbReference>
<dbReference type="OrthoDB" id="7255968at2"/>
<dbReference type="Pfam" id="PF06850">
    <property type="entry name" value="PHB_depo_C"/>
    <property type="match status" value="1"/>
</dbReference>
<organism evidence="2 3">
    <name type="scientific">Dankookia rubra</name>
    <dbReference type="NCBI Taxonomy" id="1442381"/>
    <lineage>
        <taxon>Bacteria</taxon>
        <taxon>Pseudomonadati</taxon>
        <taxon>Pseudomonadota</taxon>
        <taxon>Alphaproteobacteria</taxon>
        <taxon>Acetobacterales</taxon>
        <taxon>Roseomonadaceae</taxon>
        <taxon>Dankookia</taxon>
    </lineage>
</organism>
<proteinExistence type="predicted"/>
<dbReference type="PIRSF" id="PIRSF020818">
    <property type="entry name" value="PHB_depoly_PhaZ"/>
    <property type="match status" value="1"/>
</dbReference>
<dbReference type="AlphaFoldDB" id="A0A4V3A9K8"/>
<evidence type="ECO:0000259" key="1">
    <source>
        <dbReference type="Pfam" id="PF06850"/>
    </source>
</evidence>
<evidence type="ECO:0000313" key="3">
    <source>
        <dbReference type="Proteomes" id="UP000295096"/>
    </source>
</evidence>
<dbReference type="PANTHER" id="PTHR36837:SF4">
    <property type="entry name" value="BLR0908 PROTEIN"/>
    <property type="match status" value="1"/>
</dbReference>
<feature type="domain" description="PHB de-polymerase C-terminal" evidence="1">
    <location>
        <begin position="211"/>
        <end position="412"/>
    </location>
</feature>
<sequence>MLPALHRLRLQEPPPVLYHLYQAQEEWAARLRPLARHTAALLAATEPGRTASLPLHLLEDLGTTHAKPAFGLAETRSGDRPVAVREETVAEAPFGRLLRFAKDTPRPGPPLLVVAPLSGHFATRLRGTVAALLPDHDVHLTDWADAREVPAAAGPFGLDDQVAQLVAWLETMGAGAHLLAVSQPAVAALAAAALMAEDANPARPRSLTLIAGPVDPRVAPTREGKLARALPPGWFATAETALVPPPFPGAGRRVRPGTQQLAASVLSDLQAHALAQLAQLRALAAGDAAAAAAHRARYDELRSVMDVPGELYLDTIHRIFRAAELAQGRMEWRGRPVRPEAIRDTALLVVEGTEDASCPPGQASAALGLCRGLPAAARHHHLQPGAGHDALFEGPAWEAEICPLVARVIRAAD</sequence>
<dbReference type="SUPFAM" id="SSF53474">
    <property type="entry name" value="alpha/beta-Hydrolases"/>
    <property type="match status" value="1"/>
</dbReference>
<dbReference type="PANTHER" id="PTHR36837">
    <property type="entry name" value="POLY(3-HYDROXYALKANOATE) POLYMERASE SUBUNIT PHAC"/>
    <property type="match status" value="1"/>
</dbReference>
<gene>
    <name evidence="2" type="primary">phaZ</name>
    <name evidence="2" type="ORF">E2C06_26275</name>
</gene>
<dbReference type="InterPro" id="IPR009656">
    <property type="entry name" value="PHB_depo_C"/>
</dbReference>
<accession>A0A4V3A9K8</accession>
<dbReference type="Proteomes" id="UP000295096">
    <property type="component" value="Unassembled WGS sequence"/>
</dbReference>